<evidence type="ECO:0000313" key="2">
    <source>
        <dbReference type="EMBL" id="MEH1545864.1"/>
    </source>
</evidence>
<proteinExistence type="predicted"/>
<gene>
    <name evidence="2" type="ORF">V7F78_02290</name>
</gene>
<feature type="region of interest" description="Disordered" evidence="1">
    <location>
        <begin position="318"/>
        <end position="351"/>
    </location>
</feature>
<comment type="caution">
    <text evidence="2">The sequence shown here is derived from an EMBL/GenBank/DDBJ whole genome shotgun (WGS) entry which is preliminary data.</text>
</comment>
<dbReference type="AlphaFoldDB" id="A0AB35XG47"/>
<protein>
    <submittedName>
        <fullName evidence="2">Prephenate dehydrogenase</fullName>
    </submittedName>
</protein>
<name>A0AB35XG47_9ACTN</name>
<organism evidence="2 3">
    <name type="scientific">Cutibacterium avidum</name>
    <dbReference type="NCBI Taxonomy" id="33010"/>
    <lineage>
        <taxon>Bacteria</taxon>
        <taxon>Bacillati</taxon>
        <taxon>Actinomycetota</taxon>
        <taxon>Actinomycetes</taxon>
        <taxon>Propionibacteriales</taxon>
        <taxon>Propionibacteriaceae</taxon>
        <taxon>Cutibacterium</taxon>
    </lineage>
</organism>
<evidence type="ECO:0000313" key="3">
    <source>
        <dbReference type="Proteomes" id="UP001309299"/>
    </source>
</evidence>
<dbReference type="EMBL" id="JBAKUA010000002">
    <property type="protein sequence ID" value="MEH1545864.1"/>
    <property type="molecule type" value="Genomic_DNA"/>
</dbReference>
<evidence type="ECO:0000256" key="1">
    <source>
        <dbReference type="SAM" id="MobiDB-lite"/>
    </source>
</evidence>
<dbReference type="RefSeq" id="WP_334353170.1">
    <property type="nucleotide sequence ID" value="NZ_JBAKUA010000002.1"/>
</dbReference>
<reference evidence="2" key="1">
    <citation type="submission" date="2024-02" db="EMBL/GenBank/DDBJ databases">
        <title>Bacterial skin colonization with Propionibacterium avidum as a risk factor for Periprosthetic Joint Infections - a single-center prospective study.</title>
        <authorList>
            <person name="Achermann Y."/>
        </authorList>
    </citation>
    <scope>NUCLEOTIDE SEQUENCE</scope>
    <source>
        <strain evidence="2">PAVI-2017310195</strain>
    </source>
</reference>
<sequence length="351" mass="38813">MTGPGLVFPDDLDAWCRWSDSRNRVRFGLAAAKRFVRHQPSVPPAKLYLPVERPTTLVVLDQVSASCRYATFDPLEHLDPDRTAVLSAHPEAREAATGAVRVMEWNEGGWLPPSIEQVLTLGTFNHLARQVKPWATSHNARFCVIQHGLLTPWAPPLSPGDHLFAWSEADAEYQCAGRSDVTSEVTGSQMLWKASRLPKVEILDETPVMLGQLHGAELGRAAKQRMYTQFCTSTGAIYRPHPNEADVMSRVQHRIMARAGVIIEASGKSLVEEGRPVVSIFSTGTLEAACRGLPAWVHHPDPPAWVSEFWDRYQLSRWGDPPTRPLPQPEEEPAAAVAKALTGRTSAREDG</sequence>
<dbReference type="Proteomes" id="UP001309299">
    <property type="component" value="Unassembled WGS sequence"/>
</dbReference>
<accession>A0AB35XG47</accession>